<proteinExistence type="predicted"/>
<evidence type="ECO:0000313" key="1">
    <source>
        <dbReference type="EMBL" id="SEQ14235.1"/>
    </source>
</evidence>
<comment type="caution">
    <text evidence="1">The sequence shown here is derived from an EMBL/GenBank/DDBJ whole genome shotgun (WGS) entry which is preliminary data.</text>
</comment>
<gene>
    <name evidence="1" type="ORF">SAMN05216232_1682</name>
</gene>
<dbReference type="SUPFAM" id="SSF56112">
    <property type="entry name" value="Protein kinase-like (PK-like)"/>
    <property type="match status" value="1"/>
</dbReference>
<dbReference type="Proteomes" id="UP000198733">
    <property type="component" value="Unassembled WGS sequence"/>
</dbReference>
<dbReference type="RefSeq" id="WP_092503640.1">
    <property type="nucleotide sequence ID" value="NZ_FOEH01000002.1"/>
</dbReference>
<dbReference type="PANTHER" id="PTHR39179:SF3">
    <property type="entry name" value="COTS-RELATED PROTEIN"/>
    <property type="match status" value="1"/>
</dbReference>
<dbReference type="PANTHER" id="PTHR39179">
    <property type="entry name" value="SPORE COAT PROTEIN I"/>
    <property type="match status" value="1"/>
</dbReference>
<dbReference type="Gene3D" id="3.30.200.20">
    <property type="entry name" value="Phosphorylase Kinase, domain 1"/>
    <property type="match status" value="1"/>
</dbReference>
<keyword evidence="1" id="KW-0167">Capsid protein</keyword>
<name>A0A1H9DL74_9BACI</name>
<dbReference type="Gene3D" id="3.90.1200.10">
    <property type="match status" value="1"/>
</dbReference>
<evidence type="ECO:0000313" key="2">
    <source>
        <dbReference type="Proteomes" id="UP000198733"/>
    </source>
</evidence>
<dbReference type="InterPro" id="IPR047175">
    <property type="entry name" value="CotS-like"/>
</dbReference>
<sequence length="336" mass="40322">MKEVIHKIAEKYGIHPYKIEQISKRLFRISDGKHYYALKQSNLTESNLEVWEYVYHQAYTQNIQSILPVYLTKQSKLYEVNNQSFYYLTPWLSSYKLDHQQVIKNLYNAIGEIHVKTKRTQFIQTDTLISKFTDYQKNVAELYKRELYFVELFEKYRFMSPFELLVCTHFRIMDNVLTVLNNCIDLFISQMQNDKEWNYSLCHGNLNLEHILHHNDTYILNWEKANYDNAIVDLSILLKQLVRNYDQSSSQLTDSFSAYTNNNILKKSELYLLVIYLLNPYPYIKKIQDYIDNPSNDTMINQVKELQYTSRQLLFGLKWFEFVEKETSVKDNNKEI</sequence>
<accession>A0A1H9DL74</accession>
<keyword evidence="1" id="KW-0946">Virion</keyword>
<reference evidence="1 2" key="1">
    <citation type="submission" date="2016-10" db="EMBL/GenBank/DDBJ databases">
        <authorList>
            <person name="Varghese N."/>
            <person name="Submissions S."/>
        </authorList>
    </citation>
    <scope>NUCLEOTIDE SEQUENCE [LARGE SCALE GENOMIC DNA]</scope>
    <source>
        <strain evidence="1 2">CGMCC 1.7734</strain>
    </source>
</reference>
<keyword evidence="2" id="KW-1185">Reference proteome</keyword>
<dbReference type="InterPro" id="IPR011009">
    <property type="entry name" value="Kinase-like_dom_sf"/>
</dbReference>
<protein>
    <submittedName>
        <fullName evidence="1">Spore coat protein YsxE</fullName>
    </submittedName>
</protein>
<dbReference type="EMBL" id="FOEH01000002">
    <property type="protein sequence ID" value="SEQ14235.1"/>
    <property type="molecule type" value="Genomic_DNA"/>
</dbReference>
<organism evidence="1 2">
    <name type="scientific">Virgibacillus subterraneus</name>
    <dbReference type="NCBI Taxonomy" id="621109"/>
    <lineage>
        <taxon>Bacteria</taxon>
        <taxon>Bacillati</taxon>
        <taxon>Bacillota</taxon>
        <taxon>Bacilli</taxon>
        <taxon>Bacillales</taxon>
        <taxon>Bacillaceae</taxon>
        <taxon>Virgibacillus</taxon>
    </lineage>
</organism>